<name>A0A931GM25_9ACTN</name>
<comment type="caution">
    <text evidence="2">The sequence shown here is derived from an EMBL/GenBank/DDBJ whole genome shotgun (WGS) entry which is preliminary data.</text>
</comment>
<evidence type="ECO:0000256" key="1">
    <source>
        <dbReference type="SAM" id="Phobius"/>
    </source>
</evidence>
<dbReference type="AlphaFoldDB" id="A0A931GM25"/>
<evidence type="ECO:0000313" key="3">
    <source>
        <dbReference type="Proteomes" id="UP000614047"/>
    </source>
</evidence>
<gene>
    <name evidence="2" type="ORF">IW256_005738</name>
</gene>
<keyword evidence="1" id="KW-1133">Transmembrane helix</keyword>
<protein>
    <submittedName>
        <fullName evidence="2">Uncharacterized protein</fullName>
    </submittedName>
</protein>
<evidence type="ECO:0000313" key="2">
    <source>
        <dbReference type="EMBL" id="MBG6091625.1"/>
    </source>
</evidence>
<feature type="transmembrane region" description="Helical" evidence="1">
    <location>
        <begin position="98"/>
        <end position="117"/>
    </location>
</feature>
<feature type="transmembrane region" description="Helical" evidence="1">
    <location>
        <begin position="12"/>
        <end position="31"/>
    </location>
</feature>
<feature type="transmembrane region" description="Helical" evidence="1">
    <location>
        <begin position="52"/>
        <end position="78"/>
    </location>
</feature>
<dbReference type="RefSeq" id="WP_307829159.1">
    <property type="nucleotide sequence ID" value="NZ_BAABES010000002.1"/>
</dbReference>
<reference evidence="2" key="1">
    <citation type="submission" date="2020-11" db="EMBL/GenBank/DDBJ databases">
        <title>Sequencing the genomes of 1000 actinobacteria strains.</title>
        <authorList>
            <person name="Klenk H.-P."/>
        </authorList>
    </citation>
    <scope>NUCLEOTIDE SEQUENCE</scope>
    <source>
        <strain evidence="2">DSM 43175</strain>
    </source>
</reference>
<keyword evidence="3" id="KW-1185">Reference proteome</keyword>
<keyword evidence="1" id="KW-0472">Membrane</keyword>
<accession>A0A931GM25</accession>
<dbReference type="Proteomes" id="UP000614047">
    <property type="component" value="Unassembled WGS sequence"/>
</dbReference>
<proteinExistence type="predicted"/>
<organism evidence="2 3">
    <name type="scientific">Actinomadura viridis</name>
    <dbReference type="NCBI Taxonomy" id="58110"/>
    <lineage>
        <taxon>Bacteria</taxon>
        <taxon>Bacillati</taxon>
        <taxon>Actinomycetota</taxon>
        <taxon>Actinomycetes</taxon>
        <taxon>Streptosporangiales</taxon>
        <taxon>Thermomonosporaceae</taxon>
        <taxon>Actinomadura</taxon>
    </lineage>
</organism>
<dbReference type="EMBL" id="JADOUA010000001">
    <property type="protein sequence ID" value="MBG6091625.1"/>
    <property type="molecule type" value="Genomic_DNA"/>
</dbReference>
<sequence length="119" mass="12278">MPESLNDIPVAVITLWALAVAGWSIVAAGLYRGMSGFPRRTALIAHTLSAPGLVLVSAMLGLGALYGMIAATAEWWVLALITGFRPERLVAAGSPPRLAAWSALTALAVSGATPLVFHG</sequence>
<keyword evidence="1" id="KW-0812">Transmembrane</keyword>